<evidence type="ECO:0000256" key="9">
    <source>
        <dbReference type="ARBA" id="ARBA00022840"/>
    </source>
</evidence>
<dbReference type="Pfam" id="PF01580">
    <property type="entry name" value="FtsK_SpoIIIE"/>
    <property type="match status" value="1"/>
</dbReference>
<evidence type="ECO:0000256" key="14">
    <source>
        <dbReference type="ARBA" id="ARBA00024784"/>
    </source>
</evidence>
<dbReference type="SMART" id="SM00382">
    <property type="entry name" value="AAA"/>
    <property type="match status" value="1"/>
</dbReference>
<dbReference type="SMART" id="SM00843">
    <property type="entry name" value="Ftsk_gamma"/>
    <property type="match status" value="1"/>
</dbReference>
<evidence type="ECO:0000256" key="11">
    <source>
        <dbReference type="ARBA" id="ARBA00023125"/>
    </source>
</evidence>
<dbReference type="PANTHER" id="PTHR22683:SF41">
    <property type="entry name" value="DNA TRANSLOCASE FTSK"/>
    <property type="match status" value="1"/>
</dbReference>
<proteinExistence type="inferred from homology"/>
<evidence type="ECO:0000256" key="15">
    <source>
        <dbReference type="ARBA" id="ARBA00025923"/>
    </source>
</evidence>
<dbReference type="SUPFAM" id="SSF46785">
    <property type="entry name" value="Winged helix' DNA-binding domain"/>
    <property type="match status" value="1"/>
</dbReference>
<dbReference type="GO" id="GO:0007059">
    <property type="term" value="P:chromosome segregation"/>
    <property type="evidence" value="ECO:0007669"/>
    <property type="project" value="UniProtKB-KW"/>
</dbReference>
<dbReference type="PROSITE" id="PS50901">
    <property type="entry name" value="FTSK"/>
    <property type="match status" value="1"/>
</dbReference>
<dbReference type="GO" id="GO:0051301">
    <property type="term" value="P:cell division"/>
    <property type="evidence" value="ECO:0007669"/>
    <property type="project" value="UniProtKB-KW"/>
</dbReference>
<dbReference type="GO" id="GO:0005524">
    <property type="term" value="F:ATP binding"/>
    <property type="evidence" value="ECO:0007669"/>
    <property type="project" value="UniProtKB-UniRule"/>
</dbReference>
<dbReference type="InterPro" id="IPR036388">
    <property type="entry name" value="WH-like_DNA-bd_sf"/>
</dbReference>
<feature type="transmembrane region" description="Helical" evidence="18">
    <location>
        <begin position="77"/>
        <end position="101"/>
    </location>
</feature>
<evidence type="ECO:0000256" key="4">
    <source>
        <dbReference type="ARBA" id="ARBA00022475"/>
    </source>
</evidence>
<evidence type="ECO:0000256" key="8">
    <source>
        <dbReference type="ARBA" id="ARBA00022829"/>
    </source>
</evidence>
<dbReference type="Pfam" id="PF13491">
    <property type="entry name" value="FtsK_4TM"/>
    <property type="match status" value="1"/>
</dbReference>
<feature type="transmembrane region" description="Helical" evidence="18">
    <location>
        <begin position="21"/>
        <end position="46"/>
    </location>
</feature>
<keyword evidence="9 16" id="KW-0067">ATP-binding</keyword>
<evidence type="ECO:0000313" key="20">
    <source>
        <dbReference type="EMBL" id="MQY47964.1"/>
    </source>
</evidence>
<dbReference type="EMBL" id="WIXI01000046">
    <property type="protein sequence ID" value="MQY47964.1"/>
    <property type="molecule type" value="Genomic_DNA"/>
</dbReference>
<comment type="caution">
    <text evidence="20">The sequence shown here is derived from an EMBL/GenBank/DDBJ whole genome shotgun (WGS) entry which is preliminary data.</text>
</comment>
<dbReference type="SUPFAM" id="SSF52540">
    <property type="entry name" value="P-loop containing nucleoside triphosphate hydrolases"/>
    <property type="match status" value="1"/>
</dbReference>
<dbReference type="InterPro" id="IPR050206">
    <property type="entry name" value="FtsK/SpoIIIE/SftA"/>
</dbReference>
<evidence type="ECO:0000256" key="17">
    <source>
        <dbReference type="SAM" id="MobiDB-lite"/>
    </source>
</evidence>
<evidence type="ECO:0000256" key="13">
    <source>
        <dbReference type="ARBA" id="ARBA00023306"/>
    </source>
</evidence>
<comment type="function">
    <text evidence="14">Essential cell division protein that coordinates cell division and chromosome segregation. The N-terminus is involved in assembly of the cell-division machinery. The C-terminus functions as a DNA motor that moves dsDNA in an ATP-dependent manner towards the dif recombination site, which is located within the replication terminus region. Translocation stops specifically at Xer-dif sites, where FtsK interacts with the Xer recombinase, allowing activation of chromosome unlinking by recombination. FtsK orienting polar sequences (KOPS) guide the direction of DNA translocation. FtsK can remove proteins from DNA as it translocates, but translocation stops specifically at XerCD-dif site, thereby preventing removal of XerC and XerD from dif.</text>
</comment>
<keyword evidence="10 18" id="KW-1133">Transmembrane helix</keyword>
<dbReference type="Proteomes" id="UP000435138">
    <property type="component" value="Unassembled WGS sequence"/>
</dbReference>
<name>A0A6A8AB68_9HYPH</name>
<feature type="transmembrane region" description="Helical" evidence="18">
    <location>
        <begin position="113"/>
        <end position="136"/>
    </location>
</feature>
<feature type="region of interest" description="Disordered" evidence="17">
    <location>
        <begin position="793"/>
        <end position="814"/>
    </location>
</feature>
<feature type="region of interest" description="Disordered" evidence="17">
    <location>
        <begin position="304"/>
        <end position="362"/>
    </location>
</feature>
<dbReference type="InterPro" id="IPR041027">
    <property type="entry name" value="FtsK_alpha"/>
</dbReference>
<accession>A0A6A8AB68</accession>
<dbReference type="Gene3D" id="3.30.980.40">
    <property type="match status" value="1"/>
</dbReference>
<dbReference type="InterPro" id="IPR025199">
    <property type="entry name" value="FtsK_4TM"/>
</dbReference>
<gene>
    <name evidence="20" type="ORF">GAO09_18155</name>
</gene>
<evidence type="ECO:0000256" key="18">
    <source>
        <dbReference type="SAM" id="Phobius"/>
    </source>
</evidence>
<keyword evidence="13" id="KW-0131">Cell cycle</keyword>
<evidence type="ECO:0000256" key="2">
    <source>
        <dbReference type="ARBA" id="ARBA00006474"/>
    </source>
</evidence>
<reference evidence="20 21" key="1">
    <citation type="submission" date="2019-11" db="EMBL/GenBank/DDBJ databases">
        <title>Genome analysis of Rhizobacterium cereale a novel genus and species isolated from maize roots in North Spain.</title>
        <authorList>
            <person name="Menendez E."/>
            <person name="Flores-Felix J.D."/>
            <person name="Ramirez-Bahena M.-H."/>
            <person name="Igual J.M."/>
            <person name="Garcia-Fraile P."/>
            <person name="Peix A."/>
            <person name="Velazquez E."/>
        </authorList>
    </citation>
    <scope>NUCLEOTIDE SEQUENCE [LARGE SCALE GENOMIC DNA]</scope>
    <source>
        <strain evidence="20 21">RZME27</strain>
    </source>
</reference>
<keyword evidence="4" id="KW-1003">Cell membrane</keyword>
<dbReference type="Pfam" id="PF09397">
    <property type="entry name" value="FtsK_gamma"/>
    <property type="match status" value="1"/>
</dbReference>
<keyword evidence="6 18" id="KW-0812">Transmembrane</keyword>
<evidence type="ECO:0000256" key="3">
    <source>
        <dbReference type="ARBA" id="ARBA00020887"/>
    </source>
</evidence>
<feature type="domain" description="FtsK" evidence="19">
    <location>
        <begin position="514"/>
        <end position="733"/>
    </location>
</feature>
<dbReference type="InterPro" id="IPR018541">
    <property type="entry name" value="Ftsk_gamma"/>
</dbReference>
<evidence type="ECO:0000256" key="1">
    <source>
        <dbReference type="ARBA" id="ARBA00004651"/>
    </source>
</evidence>
<dbReference type="Pfam" id="PF17854">
    <property type="entry name" value="FtsK_alpha"/>
    <property type="match status" value="1"/>
</dbReference>
<evidence type="ECO:0000256" key="12">
    <source>
        <dbReference type="ARBA" id="ARBA00023136"/>
    </source>
</evidence>
<evidence type="ECO:0000256" key="10">
    <source>
        <dbReference type="ARBA" id="ARBA00022989"/>
    </source>
</evidence>
<dbReference type="GO" id="GO:0003677">
    <property type="term" value="F:DNA binding"/>
    <property type="evidence" value="ECO:0007669"/>
    <property type="project" value="UniProtKB-KW"/>
</dbReference>
<feature type="region of interest" description="Disordered" evidence="17">
    <location>
        <begin position="198"/>
        <end position="218"/>
    </location>
</feature>
<dbReference type="AlphaFoldDB" id="A0A6A8AB68"/>
<sequence length="880" mass="94806">MSRSNSAAMAHRSTRLVLTAFVMRQVLALLGFGIFLGLALGIAALATWNVADPSFSYATDNQPTNLLGSAGAAFADLMMQFLGLASVLALLPVLAWAMALITGRHIDRMPARIAAWAGAALAGAATLGCFPAPLTWPIPNGIGGVLGDMILRFPALFVGAYPTGMLATVLGCIFAVPTAWLMFFSSGLIGHREAVEVDEDDVPAPPRRNAAQDDDDEDEGGFGGFLAFGALAHYWYMGHAQVRRLFGIKSRSRMGGHHEQPYDFNDDEFGGLNEPVRAKAMNRGDRREPSMDGGEFANRTMARRAVAAPSMSQDDGDEYDDDVGMRRPAGILPDDDEFVSSPRARGSSRVTPAAAAPKPSARVGREAQSSFIDAEGFQLPSVHLLTEPKAVARDASLSADALEQNARMLEGVLEDFGVKGEIIHVRPGPVVTLYELEPAPGIKSSRVIGLADDIARSMSAIAARVAVVPGRNAIGIELPNSTRETVYLREMIGSRDFEGSKAKLAMALGKTIGGEPVIVDIAKMPHLLVAGTTGSGKSVAINTMILSLLYRHSPEKCRLIMIDPKMLELSIYDGIPHLLSPVVTDPKKAVVALKWTVREMEERYKKMSKIGVRNIDGFNTRVEQAIAKGEVLTRTVQTGFDRQTGEAMYETEEFDLKPLPYIVVVIDEMADLMMVAGKDIEGAVQRLAQMARAAGIHVIMATQRPSVDVITGTIKANFPTRISFQVTSKIDSRTILGEQGAEQLLGMGDMLYMAGGGRIQRVHGPFVSDNEVEEIVSYLKSQGAPQYLEAITADDEDDDEGGPAGTSNLSDSDDPYDQAVAIVLRDGKASTSYIQRRLGIGYNRAASLIERMEQEGLIGPANHAGKREILVPTENDILDR</sequence>
<dbReference type="Gene3D" id="1.10.10.10">
    <property type="entry name" value="Winged helix-like DNA-binding domain superfamily/Winged helix DNA-binding domain"/>
    <property type="match status" value="1"/>
</dbReference>
<dbReference type="InterPro" id="IPR036390">
    <property type="entry name" value="WH_DNA-bd_sf"/>
</dbReference>
<keyword evidence="8" id="KW-0159">Chromosome partition</keyword>
<dbReference type="InterPro" id="IPR027417">
    <property type="entry name" value="P-loop_NTPase"/>
</dbReference>
<dbReference type="Gene3D" id="3.40.50.300">
    <property type="entry name" value="P-loop containing nucleotide triphosphate hydrolases"/>
    <property type="match status" value="1"/>
</dbReference>
<dbReference type="RefSeq" id="WP_153355584.1">
    <property type="nucleotide sequence ID" value="NZ_JAYKOO010000009.1"/>
</dbReference>
<keyword evidence="5" id="KW-0132">Cell division</keyword>
<evidence type="ECO:0000256" key="6">
    <source>
        <dbReference type="ARBA" id="ARBA00022692"/>
    </source>
</evidence>
<keyword evidence="7 16" id="KW-0547">Nucleotide-binding</keyword>
<comment type="subcellular location">
    <subcellularLocation>
        <location evidence="1">Cell membrane</location>
        <topology evidence="1">Multi-pass membrane protein</topology>
    </subcellularLocation>
</comment>
<comment type="similarity">
    <text evidence="2">Belongs to the FtsK/SpoIIIE/SftA family.</text>
</comment>
<dbReference type="InterPro" id="IPR003593">
    <property type="entry name" value="AAA+_ATPase"/>
</dbReference>
<evidence type="ECO:0000313" key="21">
    <source>
        <dbReference type="Proteomes" id="UP000435138"/>
    </source>
</evidence>
<protein>
    <recommendedName>
        <fullName evidence="3">DNA translocase FtsK</fullName>
    </recommendedName>
</protein>
<keyword evidence="11" id="KW-0238">DNA-binding</keyword>
<evidence type="ECO:0000256" key="5">
    <source>
        <dbReference type="ARBA" id="ARBA00022618"/>
    </source>
</evidence>
<feature type="binding site" evidence="16">
    <location>
        <begin position="531"/>
        <end position="538"/>
    </location>
    <ligand>
        <name>ATP</name>
        <dbReference type="ChEBI" id="CHEBI:30616"/>
    </ligand>
</feature>
<dbReference type="GO" id="GO:0005886">
    <property type="term" value="C:plasma membrane"/>
    <property type="evidence" value="ECO:0007669"/>
    <property type="project" value="UniProtKB-SubCell"/>
</dbReference>
<evidence type="ECO:0000256" key="16">
    <source>
        <dbReference type="PROSITE-ProRule" id="PRU00289"/>
    </source>
</evidence>
<feature type="transmembrane region" description="Helical" evidence="18">
    <location>
        <begin position="156"/>
        <end position="183"/>
    </location>
</feature>
<evidence type="ECO:0000256" key="7">
    <source>
        <dbReference type="ARBA" id="ARBA00022741"/>
    </source>
</evidence>
<keyword evidence="12 18" id="KW-0472">Membrane</keyword>
<organism evidence="20 21">
    <name type="scientific">Endobacterium cereale</name>
    <dbReference type="NCBI Taxonomy" id="2663029"/>
    <lineage>
        <taxon>Bacteria</taxon>
        <taxon>Pseudomonadati</taxon>
        <taxon>Pseudomonadota</taxon>
        <taxon>Alphaproteobacteria</taxon>
        <taxon>Hyphomicrobiales</taxon>
        <taxon>Rhizobiaceae</taxon>
        <taxon>Endobacterium</taxon>
    </lineage>
</organism>
<comment type="subunit">
    <text evidence="15">Homohexamer. Forms a ring that surrounds DNA.</text>
</comment>
<dbReference type="CDD" id="cd01127">
    <property type="entry name" value="TrwB_TraG_TraD_VirD4"/>
    <property type="match status" value="1"/>
</dbReference>
<evidence type="ECO:0000259" key="19">
    <source>
        <dbReference type="PROSITE" id="PS50901"/>
    </source>
</evidence>
<dbReference type="PANTHER" id="PTHR22683">
    <property type="entry name" value="SPORULATION PROTEIN RELATED"/>
    <property type="match status" value="1"/>
</dbReference>
<keyword evidence="21" id="KW-1185">Reference proteome</keyword>
<dbReference type="InterPro" id="IPR002543">
    <property type="entry name" value="FtsK_dom"/>
</dbReference>